<dbReference type="SUPFAM" id="SSF57492">
    <property type="entry name" value="Trefoil"/>
    <property type="match status" value="1"/>
</dbReference>
<reference evidence="3" key="1">
    <citation type="submission" date="2019-09" db="EMBL/GenBank/DDBJ databases">
        <title>Organ-specific transcriptomic study of the physiology of the cattle tick, Rhipicephalus microplus.</title>
        <authorList>
            <person name="Tirloni L."/>
            <person name="Braz G."/>
            <person name="Gandara A.C.P."/>
            <person name="Sabadin G.A."/>
            <person name="da Silva R.M."/>
            <person name="Guizzo M.G."/>
            <person name="Machado J.A."/>
            <person name="Costa E.P."/>
            <person name="Gomes H.F."/>
            <person name="Moraes J."/>
            <person name="Mota M.B.S."/>
            <person name="Mesquita R.D."/>
            <person name="Alvarenga P.H."/>
            <person name="Alves F."/>
            <person name="Seixas A."/>
            <person name="da Fonseca R.N."/>
            <person name="Fogaca A."/>
            <person name="Logullo C."/>
            <person name="Tanaka A."/>
            <person name="Daffre S."/>
            <person name="Termignoni C."/>
            <person name="Vaz I.S.Jr."/>
            <person name="Oliveira P.L."/>
            <person name="Ribeiro J.M."/>
        </authorList>
    </citation>
    <scope>NUCLEOTIDE SEQUENCE</scope>
    <source>
        <strain evidence="3">Porto Alegre</strain>
    </source>
</reference>
<dbReference type="InterPro" id="IPR044913">
    <property type="entry name" value="P_trefoil_dom_sf"/>
</dbReference>
<organism evidence="3">
    <name type="scientific">Rhipicephalus microplus</name>
    <name type="common">Cattle tick</name>
    <name type="synonym">Boophilus microplus</name>
    <dbReference type="NCBI Taxonomy" id="6941"/>
    <lineage>
        <taxon>Eukaryota</taxon>
        <taxon>Metazoa</taxon>
        <taxon>Ecdysozoa</taxon>
        <taxon>Arthropoda</taxon>
        <taxon>Chelicerata</taxon>
        <taxon>Arachnida</taxon>
        <taxon>Acari</taxon>
        <taxon>Parasitiformes</taxon>
        <taxon>Ixodida</taxon>
        <taxon>Ixodoidea</taxon>
        <taxon>Ixodidae</taxon>
        <taxon>Rhipicephalinae</taxon>
        <taxon>Rhipicephalus</taxon>
        <taxon>Boophilus</taxon>
    </lineage>
</organism>
<proteinExistence type="predicted"/>
<feature type="chain" id="PRO_5027044961" evidence="2">
    <location>
        <begin position="19"/>
        <end position="103"/>
    </location>
</feature>
<feature type="signal peptide" evidence="2">
    <location>
        <begin position="1"/>
        <end position="18"/>
    </location>
</feature>
<keyword evidence="2" id="KW-0732">Signal</keyword>
<evidence type="ECO:0000256" key="1">
    <source>
        <dbReference type="ARBA" id="ARBA00023157"/>
    </source>
</evidence>
<dbReference type="EMBL" id="GHWJ01010096">
    <property type="protein sequence ID" value="NOV42833.1"/>
    <property type="molecule type" value="Transcribed_RNA"/>
</dbReference>
<dbReference type="AlphaFoldDB" id="A0A6M2D968"/>
<evidence type="ECO:0000313" key="3">
    <source>
        <dbReference type="EMBL" id="NOV42833.1"/>
    </source>
</evidence>
<keyword evidence="1" id="KW-1015">Disulfide bond</keyword>
<name>A0A6M2D968_RHIMP</name>
<evidence type="ECO:0000256" key="2">
    <source>
        <dbReference type="SAM" id="SignalP"/>
    </source>
</evidence>
<protein>
    <submittedName>
        <fullName evidence="3">Putative secreted protein ovary overexpressed</fullName>
    </submittedName>
</protein>
<sequence>MWFIIALVNLQWTRNVYTCRTNRVPFLYRLQTAAGTRPSASLNFQTVTNLSEEKKDKQTKTLGVRTIQRINCYGTVLSKLPCRMRQCFWQNVMKYQVYCSHTP</sequence>
<accession>A0A6M2D968</accession>